<name>A0A835IZ45_9MAGN</name>
<keyword evidence="1" id="KW-1133">Transmembrane helix</keyword>
<evidence type="ECO:0000256" key="1">
    <source>
        <dbReference type="SAM" id="Phobius"/>
    </source>
</evidence>
<sequence>MGSHEVPLRGQDFTSASLGFFSFWEAQDFGARLTRLSNHVVDSYQCNDILSIAFTNNELLLHANVDTFIVFRSVVPIFVAMEEALYLHKPWPSIRTWLSLSTIFAGSVLYVLTDYQFTLTAYSWALAYLISMTVELSLSTIFVGSVLYVL</sequence>
<evidence type="ECO:0000313" key="2">
    <source>
        <dbReference type="EMBL" id="KAF9624917.1"/>
    </source>
</evidence>
<keyword evidence="1" id="KW-0812">Transmembrane</keyword>
<gene>
    <name evidence="2" type="ORF">IFM89_015637</name>
</gene>
<evidence type="ECO:0000313" key="3">
    <source>
        <dbReference type="Proteomes" id="UP000631114"/>
    </source>
</evidence>
<feature type="transmembrane region" description="Helical" evidence="1">
    <location>
        <begin position="94"/>
        <end position="113"/>
    </location>
</feature>
<accession>A0A835IZ45</accession>
<comment type="caution">
    <text evidence="2">The sequence shown here is derived from an EMBL/GenBank/DDBJ whole genome shotgun (WGS) entry which is preliminary data.</text>
</comment>
<feature type="transmembrane region" description="Helical" evidence="1">
    <location>
        <begin position="125"/>
        <end position="149"/>
    </location>
</feature>
<protein>
    <recommendedName>
        <fullName evidence="4">Sugar phosphate transporter domain-containing protein</fullName>
    </recommendedName>
</protein>
<dbReference type="OrthoDB" id="417037at2759"/>
<dbReference type="AlphaFoldDB" id="A0A835IZ45"/>
<keyword evidence="1" id="KW-0472">Membrane</keyword>
<reference evidence="2 3" key="1">
    <citation type="submission" date="2020-10" db="EMBL/GenBank/DDBJ databases">
        <title>The Coptis chinensis genome and diversification of protoberbering-type alkaloids.</title>
        <authorList>
            <person name="Wang B."/>
            <person name="Shu S."/>
            <person name="Song C."/>
            <person name="Liu Y."/>
        </authorList>
    </citation>
    <scope>NUCLEOTIDE SEQUENCE [LARGE SCALE GENOMIC DNA]</scope>
    <source>
        <strain evidence="2">HL-2020</strain>
        <tissue evidence="2">Leaf</tissue>
    </source>
</reference>
<organism evidence="2 3">
    <name type="scientific">Coptis chinensis</name>
    <dbReference type="NCBI Taxonomy" id="261450"/>
    <lineage>
        <taxon>Eukaryota</taxon>
        <taxon>Viridiplantae</taxon>
        <taxon>Streptophyta</taxon>
        <taxon>Embryophyta</taxon>
        <taxon>Tracheophyta</taxon>
        <taxon>Spermatophyta</taxon>
        <taxon>Magnoliopsida</taxon>
        <taxon>Ranunculales</taxon>
        <taxon>Ranunculaceae</taxon>
        <taxon>Coptidoideae</taxon>
        <taxon>Coptis</taxon>
    </lineage>
</organism>
<keyword evidence="3" id="KW-1185">Reference proteome</keyword>
<dbReference type="Proteomes" id="UP000631114">
    <property type="component" value="Unassembled WGS sequence"/>
</dbReference>
<feature type="transmembrane region" description="Helical" evidence="1">
    <location>
        <begin position="69"/>
        <end position="87"/>
    </location>
</feature>
<dbReference type="EMBL" id="JADFTS010000001">
    <property type="protein sequence ID" value="KAF9624917.1"/>
    <property type="molecule type" value="Genomic_DNA"/>
</dbReference>
<proteinExistence type="predicted"/>
<evidence type="ECO:0008006" key="4">
    <source>
        <dbReference type="Google" id="ProtNLM"/>
    </source>
</evidence>